<name>A0A2N1N8W6_9GLOM</name>
<accession>A0A2N1N8W6</accession>
<dbReference type="VEuPathDB" id="FungiDB:RhiirFUN_016924"/>
<reference evidence="1 2" key="2">
    <citation type="submission" date="2017-10" db="EMBL/GenBank/DDBJ databases">
        <title>Extensive intraspecific genome diversity in a model arbuscular mycorrhizal fungus.</title>
        <authorList>
            <person name="Chen E.C.H."/>
            <person name="Morin E."/>
            <person name="Baudet D."/>
            <person name="Noel J."/>
            <person name="Ndikumana S."/>
            <person name="Charron P."/>
            <person name="St-Onge C."/>
            <person name="Giorgi J."/>
            <person name="Grigoriev I.V."/>
            <person name="Roux C."/>
            <person name="Martin F.M."/>
            <person name="Corradi N."/>
        </authorList>
    </citation>
    <scope>NUCLEOTIDE SEQUENCE [LARGE SCALE GENOMIC DNA]</scope>
    <source>
        <strain evidence="1 2">C2</strain>
    </source>
</reference>
<dbReference type="AlphaFoldDB" id="A0A2N1N8W6"/>
<dbReference type="EMBL" id="LLXL01000634">
    <property type="protein sequence ID" value="PKK70298.1"/>
    <property type="molecule type" value="Genomic_DNA"/>
</dbReference>
<evidence type="ECO:0000313" key="1">
    <source>
        <dbReference type="EMBL" id="PKK70298.1"/>
    </source>
</evidence>
<dbReference type="Proteomes" id="UP000233469">
    <property type="component" value="Unassembled WGS sequence"/>
</dbReference>
<proteinExistence type="predicted"/>
<protein>
    <submittedName>
        <fullName evidence="1">Uncharacterized protein</fullName>
    </submittedName>
</protein>
<evidence type="ECO:0000313" key="2">
    <source>
        <dbReference type="Proteomes" id="UP000233469"/>
    </source>
</evidence>
<comment type="caution">
    <text evidence="1">The sequence shown here is derived from an EMBL/GenBank/DDBJ whole genome shotgun (WGS) entry which is preliminary data.</text>
</comment>
<organism evidence="1 2">
    <name type="scientific">Rhizophagus irregularis</name>
    <dbReference type="NCBI Taxonomy" id="588596"/>
    <lineage>
        <taxon>Eukaryota</taxon>
        <taxon>Fungi</taxon>
        <taxon>Fungi incertae sedis</taxon>
        <taxon>Mucoromycota</taxon>
        <taxon>Glomeromycotina</taxon>
        <taxon>Glomeromycetes</taxon>
        <taxon>Glomerales</taxon>
        <taxon>Glomeraceae</taxon>
        <taxon>Rhizophagus</taxon>
    </lineage>
</organism>
<reference evidence="1 2" key="1">
    <citation type="submission" date="2016-04" db="EMBL/GenBank/DDBJ databases">
        <title>Genome analyses suggest a sexual origin of heterokaryosis in a supposedly ancient asexual fungus.</title>
        <authorList>
            <person name="Ropars J."/>
            <person name="Sedzielewska K."/>
            <person name="Noel J."/>
            <person name="Charron P."/>
            <person name="Farinelli L."/>
            <person name="Marton T."/>
            <person name="Kruger M."/>
            <person name="Pelin A."/>
            <person name="Brachmann A."/>
            <person name="Corradi N."/>
        </authorList>
    </citation>
    <scope>NUCLEOTIDE SEQUENCE [LARGE SCALE GENOMIC DNA]</scope>
    <source>
        <strain evidence="1 2">C2</strain>
    </source>
</reference>
<dbReference type="VEuPathDB" id="FungiDB:RhiirA1_457408"/>
<sequence length="121" mass="14054">MDVNEYTLIKDYLRNYGGHFAKIIKINKIKNILMFFNNEQNLFKATYESSMNEDLGKGLHIKEQDEIIRRDGSFKKPRYRKTIDRNALPPSEDEQFEDALSGLKISVVSPMHADQGSSRKI</sequence>
<gene>
    <name evidence="1" type="ORF">RhiirC2_779881</name>
</gene>